<protein>
    <recommendedName>
        <fullName evidence="6">Ankyrin</fullName>
    </recommendedName>
</protein>
<dbReference type="Gene3D" id="1.25.40.20">
    <property type="entry name" value="Ankyrin repeat-containing domain"/>
    <property type="match status" value="2"/>
</dbReference>
<dbReference type="PROSITE" id="PS50088">
    <property type="entry name" value="ANK_REPEAT"/>
    <property type="match status" value="1"/>
</dbReference>
<reference evidence="4" key="1">
    <citation type="submission" date="2020-05" db="EMBL/GenBank/DDBJ databases">
        <title>Phylogenomic resolution of chytrid fungi.</title>
        <authorList>
            <person name="Stajich J.E."/>
            <person name="Amses K."/>
            <person name="Simmons R."/>
            <person name="Seto K."/>
            <person name="Myers J."/>
            <person name="Bonds A."/>
            <person name="Quandt C.A."/>
            <person name="Barry K."/>
            <person name="Liu P."/>
            <person name="Grigoriev I."/>
            <person name="Longcore J.E."/>
            <person name="James T.Y."/>
        </authorList>
    </citation>
    <scope>NUCLEOTIDE SEQUENCE</scope>
    <source>
        <strain evidence="4">JEL0318</strain>
    </source>
</reference>
<keyword evidence="5" id="KW-1185">Reference proteome</keyword>
<dbReference type="InterPro" id="IPR002110">
    <property type="entry name" value="Ankyrin_rpt"/>
</dbReference>
<dbReference type="Proteomes" id="UP001212841">
    <property type="component" value="Unassembled WGS sequence"/>
</dbReference>
<feature type="repeat" description="ANK" evidence="3">
    <location>
        <begin position="82"/>
        <end position="114"/>
    </location>
</feature>
<dbReference type="SUPFAM" id="SSF48403">
    <property type="entry name" value="Ankyrin repeat"/>
    <property type="match status" value="1"/>
</dbReference>
<organism evidence="4 5">
    <name type="scientific">Rhizophlyctis rosea</name>
    <dbReference type="NCBI Taxonomy" id="64517"/>
    <lineage>
        <taxon>Eukaryota</taxon>
        <taxon>Fungi</taxon>
        <taxon>Fungi incertae sedis</taxon>
        <taxon>Chytridiomycota</taxon>
        <taxon>Chytridiomycota incertae sedis</taxon>
        <taxon>Chytridiomycetes</taxon>
        <taxon>Rhizophlyctidales</taxon>
        <taxon>Rhizophlyctidaceae</taxon>
        <taxon>Rhizophlyctis</taxon>
    </lineage>
</organism>
<dbReference type="SMART" id="SM00248">
    <property type="entry name" value="ANK"/>
    <property type="match status" value="5"/>
</dbReference>
<evidence type="ECO:0008006" key="6">
    <source>
        <dbReference type="Google" id="ProtNLM"/>
    </source>
</evidence>
<keyword evidence="2 3" id="KW-0040">ANK repeat</keyword>
<dbReference type="Pfam" id="PF00023">
    <property type="entry name" value="Ank"/>
    <property type="match status" value="1"/>
</dbReference>
<evidence type="ECO:0000256" key="2">
    <source>
        <dbReference type="ARBA" id="ARBA00023043"/>
    </source>
</evidence>
<gene>
    <name evidence="4" type="ORF">HK097_007542</name>
</gene>
<evidence type="ECO:0000256" key="1">
    <source>
        <dbReference type="ARBA" id="ARBA00022737"/>
    </source>
</evidence>
<evidence type="ECO:0000313" key="4">
    <source>
        <dbReference type="EMBL" id="KAJ3051443.1"/>
    </source>
</evidence>
<dbReference type="EMBL" id="JADGJD010000396">
    <property type="protein sequence ID" value="KAJ3051443.1"/>
    <property type="molecule type" value="Genomic_DNA"/>
</dbReference>
<dbReference type="InterPro" id="IPR036770">
    <property type="entry name" value="Ankyrin_rpt-contain_sf"/>
</dbReference>
<evidence type="ECO:0000256" key="3">
    <source>
        <dbReference type="PROSITE-ProRule" id="PRU00023"/>
    </source>
</evidence>
<accession>A0AAD5SEJ2</accession>
<keyword evidence="1" id="KW-0677">Repeat</keyword>
<dbReference type="PANTHER" id="PTHR24126">
    <property type="entry name" value="ANKYRIN REPEAT, PH AND SEC7 DOMAIN CONTAINING PROTEIN SECG-RELATED"/>
    <property type="match status" value="1"/>
</dbReference>
<proteinExistence type="predicted"/>
<evidence type="ECO:0000313" key="5">
    <source>
        <dbReference type="Proteomes" id="UP001212841"/>
    </source>
</evidence>
<name>A0AAD5SEJ2_9FUNG</name>
<dbReference type="PROSITE" id="PS50297">
    <property type="entry name" value="ANK_REP_REGION"/>
    <property type="match status" value="1"/>
</dbReference>
<dbReference type="AlphaFoldDB" id="A0AAD5SEJ2"/>
<comment type="caution">
    <text evidence="4">The sequence shown here is derived from an EMBL/GenBank/DDBJ whole genome shotgun (WGS) entry which is preliminary data.</text>
</comment>
<sequence>MNHEVCLLWATRCQYLSILKLLLPEASLYAKNRCVSEASKSGYYEGVELLVTKGADLHTTTGIKSYKQQRKNPDPDFERTNTLEPPLQIAAICGRPKIVQFLLDHNADIDVFHRSSLHCIIRHSMFRPVLDHYDEYMEIVVALVNAGIKGVERTLEAALRTKDVEFVRFLLERGADVHYEGGEFMEDATYSSPEVLRLLLDAGADVNALNGAALAGAVCRGSDYGKCKLIETYNEEERRKHIDGHANNTEIVRLLLESGANVDVLFGDAKALRKAFTVPLIPECTEVACLLLECGIDPRRVTVGHGIGARLEAELMEEFGEEESQERTEMDRLLLDHPGLWDMPVDSDESQDRNVD</sequence>
<dbReference type="Pfam" id="PF13606">
    <property type="entry name" value="Ank_3"/>
    <property type="match status" value="1"/>
</dbReference>
<dbReference type="PANTHER" id="PTHR24126:SF14">
    <property type="entry name" value="ANK_REP_REGION DOMAIN-CONTAINING PROTEIN"/>
    <property type="match status" value="1"/>
</dbReference>